<dbReference type="Proteomes" id="UP000618591">
    <property type="component" value="Unassembled WGS sequence"/>
</dbReference>
<dbReference type="EMBL" id="BMDW01000021">
    <property type="protein sequence ID" value="GGA56942.1"/>
    <property type="molecule type" value="Genomic_DNA"/>
</dbReference>
<sequence length="163" mass="17779">MKQRLRTAWRRLRHRARRLGQVGIQDHALLAEAAVGLAAARIAIRTIPFPRIARRLGGFMAPQQANAKASHAPPTEQDMEIARKIGWAVTVAARTVPFKAVCLPQAMAAHRMLRKRGIFSIMHFGTAPGAALSLEAHAWLNAGEIEVTGYPVGSEFTEIACIA</sequence>
<accession>A0ABQ1H2Y3</accession>
<proteinExistence type="predicted"/>
<dbReference type="InterPro" id="IPR053521">
    <property type="entry name" value="McjB-like"/>
</dbReference>
<dbReference type="NCBIfam" id="NF033537">
    <property type="entry name" value="lasso_biosyn_B2"/>
    <property type="match status" value="1"/>
</dbReference>
<name>A0ABQ1H2Y3_9SPHN</name>
<keyword evidence="3" id="KW-1185">Reference proteome</keyword>
<dbReference type="Pfam" id="PF13471">
    <property type="entry name" value="Transglut_core3"/>
    <property type="match status" value="1"/>
</dbReference>
<dbReference type="InterPro" id="IPR032708">
    <property type="entry name" value="McjB_C"/>
</dbReference>
<feature type="domain" description="Microcin J25-processing protein McjB C-terminal" evidence="1">
    <location>
        <begin position="44"/>
        <end position="159"/>
    </location>
</feature>
<evidence type="ECO:0000313" key="3">
    <source>
        <dbReference type="Proteomes" id="UP000618591"/>
    </source>
</evidence>
<protein>
    <recommendedName>
        <fullName evidence="1">Microcin J25-processing protein McjB C-terminal domain-containing protein</fullName>
    </recommendedName>
</protein>
<organism evidence="2 3">
    <name type="scientific">Sphingomonas psychrolutea</name>
    <dbReference type="NCBI Taxonomy" id="1259676"/>
    <lineage>
        <taxon>Bacteria</taxon>
        <taxon>Pseudomonadati</taxon>
        <taxon>Pseudomonadota</taxon>
        <taxon>Alphaproteobacteria</taxon>
        <taxon>Sphingomonadales</taxon>
        <taxon>Sphingomonadaceae</taxon>
        <taxon>Sphingomonas</taxon>
    </lineage>
</organism>
<comment type="caution">
    <text evidence="2">The sequence shown here is derived from an EMBL/GenBank/DDBJ whole genome shotgun (WGS) entry which is preliminary data.</text>
</comment>
<reference evidence="3" key="1">
    <citation type="journal article" date="2019" name="Int. J. Syst. Evol. Microbiol.">
        <title>The Global Catalogue of Microorganisms (GCM) 10K type strain sequencing project: providing services to taxonomists for standard genome sequencing and annotation.</title>
        <authorList>
            <consortium name="The Broad Institute Genomics Platform"/>
            <consortium name="The Broad Institute Genome Sequencing Center for Infectious Disease"/>
            <person name="Wu L."/>
            <person name="Ma J."/>
        </authorList>
    </citation>
    <scope>NUCLEOTIDE SEQUENCE [LARGE SCALE GENOMIC DNA]</scope>
    <source>
        <strain evidence="3">CGMCC 1.10106</strain>
    </source>
</reference>
<dbReference type="RefSeq" id="WP_188448769.1">
    <property type="nucleotide sequence ID" value="NZ_BMDW01000021.1"/>
</dbReference>
<gene>
    <name evidence="2" type="ORF">GCM10011395_29200</name>
</gene>
<evidence type="ECO:0000313" key="2">
    <source>
        <dbReference type="EMBL" id="GGA56942.1"/>
    </source>
</evidence>
<evidence type="ECO:0000259" key="1">
    <source>
        <dbReference type="Pfam" id="PF13471"/>
    </source>
</evidence>